<feature type="compositionally biased region" description="Basic and acidic residues" evidence="1">
    <location>
        <begin position="88"/>
        <end position="97"/>
    </location>
</feature>
<accession>A0A9W8IUN4</accession>
<evidence type="ECO:0000256" key="1">
    <source>
        <dbReference type="SAM" id="MobiDB-lite"/>
    </source>
</evidence>
<evidence type="ECO:0008006" key="4">
    <source>
        <dbReference type="Google" id="ProtNLM"/>
    </source>
</evidence>
<proteinExistence type="predicted"/>
<comment type="caution">
    <text evidence="2">The sequence shown here is derived from an EMBL/GenBank/DDBJ whole genome shotgun (WGS) entry which is preliminary data.</text>
</comment>
<keyword evidence="3" id="KW-1185">Reference proteome</keyword>
<reference evidence="2" key="1">
    <citation type="submission" date="2022-07" db="EMBL/GenBank/DDBJ databases">
        <title>Phylogenomic reconstructions and comparative analyses of Kickxellomycotina fungi.</title>
        <authorList>
            <person name="Reynolds N.K."/>
            <person name="Stajich J.E."/>
            <person name="Barry K."/>
            <person name="Grigoriev I.V."/>
            <person name="Crous P."/>
            <person name="Smith M.E."/>
        </authorList>
    </citation>
    <scope>NUCLEOTIDE SEQUENCE</scope>
    <source>
        <strain evidence="2">RSA 476</strain>
    </source>
</reference>
<dbReference type="AlphaFoldDB" id="A0A9W8IUN4"/>
<evidence type="ECO:0000313" key="2">
    <source>
        <dbReference type="EMBL" id="KAJ2868120.1"/>
    </source>
</evidence>
<dbReference type="EMBL" id="JANBUY010000007">
    <property type="protein sequence ID" value="KAJ2868120.1"/>
    <property type="molecule type" value="Genomic_DNA"/>
</dbReference>
<feature type="region of interest" description="Disordered" evidence="1">
    <location>
        <begin position="88"/>
        <end position="130"/>
    </location>
</feature>
<organism evidence="2 3">
    <name type="scientific">Coemansia aciculifera</name>
    <dbReference type="NCBI Taxonomy" id="417176"/>
    <lineage>
        <taxon>Eukaryota</taxon>
        <taxon>Fungi</taxon>
        <taxon>Fungi incertae sedis</taxon>
        <taxon>Zoopagomycota</taxon>
        <taxon>Kickxellomycotina</taxon>
        <taxon>Kickxellomycetes</taxon>
        <taxon>Kickxellales</taxon>
        <taxon>Kickxellaceae</taxon>
        <taxon>Coemansia</taxon>
    </lineage>
</organism>
<name>A0A9W8IUN4_9FUNG</name>
<dbReference type="PANTHER" id="PTHR28052:SF1">
    <property type="entry name" value="UPF0545 PROTEIN C22ORF39"/>
    <property type="match status" value="1"/>
</dbReference>
<feature type="compositionally biased region" description="Low complexity" evidence="1">
    <location>
        <begin position="115"/>
        <end position="130"/>
    </location>
</feature>
<sequence length="130" mass="14761">MTDKPTSETFNWDEVPANNGPIAQEDICKASQAFDQWFACLTVGKQLSNYYRYGEKRGCGKHWSKLKLCMGLKLRSGESRKEILREYREKDEAERDSLPNVLDVWTRRTEPMDGSPASSSSPDSHASAQL</sequence>
<dbReference type="PANTHER" id="PTHR28052">
    <property type="entry name" value="UPF0545 PROTEIN C22ORF39"/>
    <property type="match status" value="1"/>
</dbReference>
<dbReference type="InterPro" id="IPR021475">
    <property type="entry name" value="Pants/Emi1-like"/>
</dbReference>
<dbReference type="Proteomes" id="UP001140074">
    <property type="component" value="Unassembled WGS sequence"/>
</dbReference>
<protein>
    <recommendedName>
        <fullName evidence="4">Early meiotic induction protein 1</fullName>
    </recommendedName>
</protein>
<dbReference type="Pfam" id="PF11326">
    <property type="entry name" value="PANTS-like"/>
    <property type="match status" value="1"/>
</dbReference>
<evidence type="ECO:0000313" key="3">
    <source>
        <dbReference type="Proteomes" id="UP001140074"/>
    </source>
</evidence>
<gene>
    <name evidence="2" type="ORF">GGH94_000388</name>
</gene>